<dbReference type="SUPFAM" id="SSF55021">
    <property type="entry name" value="ACT-like"/>
    <property type="match status" value="2"/>
</dbReference>
<accession>A0AAD9D9W9</accession>
<protein>
    <submittedName>
        <fullName evidence="2">Glycine cleavage system regulatory protein</fullName>
    </submittedName>
</protein>
<gene>
    <name evidence="2" type="ORF">QTG54_010055</name>
</gene>
<keyword evidence="3" id="KW-1185">Reference proteome</keyword>
<feature type="domain" description="ACT" evidence="1">
    <location>
        <begin position="43"/>
        <end position="124"/>
    </location>
</feature>
<dbReference type="InterPro" id="IPR045865">
    <property type="entry name" value="ACT-like_dom_sf"/>
</dbReference>
<dbReference type="PROSITE" id="PS51671">
    <property type="entry name" value="ACT"/>
    <property type="match status" value="2"/>
</dbReference>
<dbReference type="InterPro" id="IPR050990">
    <property type="entry name" value="UPF0237/GcvR_regulator"/>
</dbReference>
<name>A0AAD9D9W9_9STRA</name>
<organism evidence="2 3">
    <name type="scientific">Skeletonema marinoi</name>
    <dbReference type="NCBI Taxonomy" id="267567"/>
    <lineage>
        <taxon>Eukaryota</taxon>
        <taxon>Sar</taxon>
        <taxon>Stramenopiles</taxon>
        <taxon>Ochrophyta</taxon>
        <taxon>Bacillariophyta</taxon>
        <taxon>Coscinodiscophyceae</taxon>
        <taxon>Thalassiosirophycidae</taxon>
        <taxon>Thalassiosirales</taxon>
        <taxon>Skeletonemataceae</taxon>
        <taxon>Skeletonema</taxon>
        <taxon>Skeletonema marinoi-dohrnii complex</taxon>
    </lineage>
</organism>
<sequence>MVLPTTLYTRAVIPSSRWICSKFLSNTSITTRQFSAPAKKVVVIHSIGADRPGIVADVTRIVTEKGGNVGESRAQLLGGHFSLMMQVDIAEKDVGDLQDQLASGVEGMKTECLESVEKNATVAPTIAFAGNFKLSGADNPGIVHKLTSVLARNQLTIANMKTKHEEAPFGGTELFTVEGRSVAYEPLASNFEWTKIQEELKELGDSLNCDIEFDNVTGSTFRD</sequence>
<feature type="domain" description="ACT" evidence="1">
    <location>
        <begin position="131"/>
        <end position="216"/>
    </location>
</feature>
<dbReference type="Gene3D" id="3.30.70.260">
    <property type="match status" value="2"/>
</dbReference>
<proteinExistence type="predicted"/>
<dbReference type="EMBL" id="JATAAI010000018">
    <property type="protein sequence ID" value="KAK1739512.1"/>
    <property type="molecule type" value="Genomic_DNA"/>
</dbReference>
<evidence type="ECO:0000313" key="2">
    <source>
        <dbReference type="EMBL" id="KAK1739512.1"/>
    </source>
</evidence>
<evidence type="ECO:0000259" key="1">
    <source>
        <dbReference type="PROSITE" id="PS51671"/>
    </source>
</evidence>
<dbReference type="AlphaFoldDB" id="A0AAD9D9W9"/>
<comment type="caution">
    <text evidence="2">The sequence shown here is derived from an EMBL/GenBank/DDBJ whole genome shotgun (WGS) entry which is preliminary data.</text>
</comment>
<dbReference type="Pfam" id="PF13740">
    <property type="entry name" value="ACT_6"/>
    <property type="match status" value="1"/>
</dbReference>
<dbReference type="InterPro" id="IPR002912">
    <property type="entry name" value="ACT_dom"/>
</dbReference>
<dbReference type="PANTHER" id="PTHR34875">
    <property type="entry name" value="UPF0237 PROTEIN MJ1558"/>
    <property type="match status" value="1"/>
</dbReference>
<evidence type="ECO:0000313" key="3">
    <source>
        <dbReference type="Proteomes" id="UP001224775"/>
    </source>
</evidence>
<dbReference type="PANTHER" id="PTHR34875:SF6">
    <property type="entry name" value="UPF0237 PROTEIN MJ1558"/>
    <property type="match status" value="1"/>
</dbReference>
<dbReference type="Proteomes" id="UP001224775">
    <property type="component" value="Unassembled WGS sequence"/>
</dbReference>
<reference evidence="2" key="1">
    <citation type="submission" date="2023-06" db="EMBL/GenBank/DDBJ databases">
        <title>Survivors Of The Sea: Transcriptome response of Skeletonema marinoi to long-term dormancy.</title>
        <authorList>
            <person name="Pinder M.I.M."/>
            <person name="Kourtchenko O."/>
            <person name="Robertson E.K."/>
            <person name="Larsson T."/>
            <person name="Maumus F."/>
            <person name="Osuna-Cruz C.M."/>
            <person name="Vancaester E."/>
            <person name="Stenow R."/>
            <person name="Vandepoele K."/>
            <person name="Ploug H."/>
            <person name="Bruchert V."/>
            <person name="Godhe A."/>
            <person name="Topel M."/>
        </authorList>
    </citation>
    <scope>NUCLEOTIDE SEQUENCE</scope>
    <source>
        <strain evidence="2">R05AC</strain>
    </source>
</reference>